<dbReference type="GeneID" id="85446855"/>
<name>A0AAD8UZD1_9PEZI</name>
<dbReference type="EMBL" id="JAHLJV010000122">
    <property type="protein sequence ID" value="KAK1569808.1"/>
    <property type="molecule type" value="Genomic_DNA"/>
</dbReference>
<organism evidence="1 2">
    <name type="scientific">Colletotrichum navitas</name>
    <dbReference type="NCBI Taxonomy" id="681940"/>
    <lineage>
        <taxon>Eukaryota</taxon>
        <taxon>Fungi</taxon>
        <taxon>Dikarya</taxon>
        <taxon>Ascomycota</taxon>
        <taxon>Pezizomycotina</taxon>
        <taxon>Sordariomycetes</taxon>
        <taxon>Hypocreomycetidae</taxon>
        <taxon>Glomerellales</taxon>
        <taxon>Glomerellaceae</taxon>
        <taxon>Colletotrichum</taxon>
        <taxon>Colletotrichum graminicola species complex</taxon>
    </lineage>
</organism>
<evidence type="ECO:0000313" key="1">
    <source>
        <dbReference type="EMBL" id="KAK1569808.1"/>
    </source>
</evidence>
<comment type="caution">
    <text evidence="1">The sequence shown here is derived from an EMBL/GenBank/DDBJ whole genome shotgun (WGS) entry which is preliminary data.</text>
</comment>
<keyword evidence="2" id="KW-1185">Reference proteome</keyword>
<proteinExistence type="predicted"/>
<accession>A0AAD8UZD1</accession>
<gene>
    <name evidence="1" type="ORF">LY79DRAFT_653761</name>
</gene>
<reference evidence="1" key="1">
    <citation type="submission" date="2021-06" db="EMBL/GenBank/DDBJ databases">
        <title>Comparative genomics, transcriptomics and evolutionary studies reveal genomic signatures of adaptation to plant cell wall in hemibiotrophic fungi.</title>
        <authorList>
            <consortium name="DOE Joint Genome Institute"/>
            <person name="Baroncelli R."/>
            <person name="Diaz J.F."/>
            <person name="Benocci T."/>
            <person name="Peng M."/>
            <person name="Battaglia E."/>
            <person name="Haridas S."/>
            <person name="Andreopoulos W."/>
            <person name="Labutti K."/>
            <person name="Pangilinan J."/>
            <person name="Floch G.L."/>
            <person name="Makela M.R."/>
            <person name="Henrissat B."/>
            <person name="Grigoriev I.V."/>
            <person name="Crouch J.A."/>
            <person name="De Vries R.P."/>
            <person name="Sukno S.A."/>
            <person name="Thon M.R."/>
        </authorList>
    </citation>
    <scope>NUCLEOTIDE SEQUENCE</scope>
    <source>
        <strain evidence="1">CBS 125086</strain>
    </source>
</reference>
<dbReference type="AlphaFoldDB" id="A0AAD8UZD1"/>
<dbReference type="Proteomes" id="UP001230504">
    <property type="component" value="Unassembled WGS sequence"/>
</dbReference>
<dbReference type="RefSeq" id="XP_060408011.1">
    <property type="nucleotide sequence ID" value="XM_060562615.1"/>
</dbReference>
<evidence type="ECO:0000313" key="2">
    <source>
        <dbReference type="Proteomes" id="UP001230504"/>
    </source>
</evidence>
<protein>
    <submittedName>
        <fullName evidence="1">Uncharacterized protein</fullName>
    </submittedName>
</protein>
<sequence>MANKVISSSRIKTIMNGGRSITVKYATQTDSWTRSYLATDVQETFSKAMETADVPTGATTAIMTETEHPSKKDSYPHYTTVYQDEKGEHIRTKHVYP</sequence>